<feature type="region of interest" description="Disordered" evidence="1">
    <location>
        <begin position="1"/>
        <end position="86"/>
    </location>
</feature>
<name>A0A7J7VIP3_MYOMY</name>
<dbReference type="Proteomes" id="UP000527355">
    <property type="component" value="Unassembled WGS sequence"/>
</dbReference>
<sequence length="123" mass="13289">MGPHHPTQPAAPPPHQLHPRLVPPFHWGRAGWPTTHGLSPRLLNPRLAPSNTFGGGAIQPTTHSSAPQPAPPLISPHHPDRPMAPLPIQLHPLSALPHQLAVGWLVNLPQPLPWLLTPNDPQP</sequence>
<protein>
    <submittedName>
        <fullName evidence="2">Uncharacterized protein</fullName>
    </submittedName>
</protein>
<reference evidence="2 3" key="1">
    <citation type="journal article" date="2020" name="Nature">
        <title>Six reference-quality genomes reveal evolution of bat adaptations.</title>
        <authorList>
            <person name="Jebb D."/>
            <person name="Huang Z."/>
            <person name="Pippel M."/>
            <person name="Hughes G.M."/>
            <person name="Lavrichenko K."/>
            <person name="Devanna P."/>
            <person name="Winkler S."/>
            <person name="Jermiin L.S."/>
            <person name="Skirmuntt E.C."/>
            <person name="Katzourakis A."/>
            <person name="Burkitt-Gray L."/>
            <person name="Ray D.A."/>
            <person name="Sullivan K.A.M."/>
            <person name="Roscito J.G."/>
            <person name="Kirilenko B.M."/>
            <person name="Davalos L.M."/>
            <person name="Corthals A.P."/>
            <person name="Power M.L."/>
            <person name="Jones G."/>
            <person name="Ransome R.D."/>
            <person name="Dechmann D.K.N."/>
            <person name="Locatelli A.G."/>
            <person name="Puechmaille S.J."/>
            <person name="Fedrigo O."/>
            <person name="Jarvis E.D."/>
            <person name="Hiller M."/>
            <person name="Vernes S.C."/>
            <person name="Myers E.W."/>
            <person name="Teeling E.C."/>
        </authorList>
    </citation>
    <scope>NUCLEOTIDE SEQUENCE [LARGE SCALE GENOMIC DNA]</scope>
    <source>
        <strain evidence="2">MMyoMyo1</strain>
        <tissue evidence="2">Flight muscle</tissue>
    </source>
</reference>
<dbReference type="EMBL" id="JABWUV010000010">
    <property type="protein sequence ID" value="KAF6324891.1"/>
    <property type="molecule type" value="Genomic_DNA"/>
</dbReference>
<keyword evidence="3" id="KW-1185">Reference proteome</keyword>
<evidence type="ECO:0000313" key="2">
    <source>
        <dbReference type="EMBL" id="KAF6324891.1"/>
    </source>
</evidence>
<evidence type="ECO:0000313" key="3">
    <source>
        <dbReference type="Proteomes" id="UP000527355"/>
    </source>
</evidence>
<comment type="caution">
    <text evidence="2">The sequence shown here is derived from an EMBL/GenBank/DDBJ whole genome shotgun (WGS) entry which is preliminary data.</text>
</comment>
<accession>A0A7J7VIP3</accession>
<dbReference type="AlphaFoldDB" id="A0A7J7VIP3"/>
<proteinExistence type="predicted"/>
<evidence type="ECO:0000256" key="1">
    <source>
        <dbReference type="SAM" id="MobiDB-lite"/>
    </source>
</evidence>
<gene>
    <name evidence="2" type="ORF">mMyoMyo1_008342</name>
</gene>
<organism evidence="2 3">
    <name type="scientific">Myotis myotis</name>
    <name type="common">Greater mouse-eared bat</name>
    <name type="synonym">Vespertilio myotis</name>
    <dbReference type="NCBI Taxonomy" id="51298"/>
    <lineage>
        <taxon>Eukaryota</taxon>
        <taxon>Metazoa</taxon>
        <taxon>Chordata</taxon>
        <taxon>Craniata</taxon>
        <taxon>Vertebrata</taxon>
        <taxon>Euteleostomi</taxon>
        <taxon>Mammalia</taxon>
        <taxon>Eutheria</taxon>
        <taxon>Laurasiatheria</taxon>
        <taxon>Chiroptera</taxon>
        <taxon>Yangochiroptera</taxon>
        <taxon>Vespertilionidae</taxon>
        <taxon>Myotis</taxon>
    </lineage>
</organism>